<dbReference type="Pfam" id="PF00076">
    <property type="entry name" value="RRM_1"/>
    <property type="match status" value="1"/>
</dbReference>
<evidence type="ECO:0000256" key="1">
    <source>
        <dbReference type="PROSITE-ProRule" id="PRU00176"/>
    </source>
</evidence>
<accession>A0A914VGE2</accession>
<dbReference type="InterPro" id="IPR000504">
    <property type="entry name" value="RRM_dom"/>
</dbReference>
<feature type="domain" description="RRM" evidence="3">
    <location>
        <begin position="12"/>
        <end position="93"/>
    </location>
</feature>
<evidence type="ECO:0000259" key="3">
    <source>
        <dbReference type="PROSITE" id="PS50102"/>
    </source>
</evidence>
<dbReference type="SUPFAM" id="SSF54928">
    <property type="entry name" value="RNA-binding domain, RBD"/>
    <property type="match status" value="1"/>
</dbReference>
<dbReference type="Proteomes" id="UP000887566">
    <property type="component" value="Unplaced"/>
</dbReference>
<dbReference type="Gene3D" id="3.30.70.330">
    <property type="match status" value="1"/>
</dbReference>
<feature type="compositionally biased region" description="Polar residues" evidence="2">
    <location>
        <begin position="99"/>
        <end position="120"/>
    </location>
</feature>
<dbReference type="InterPro" id="IPR035979">
    <property type="entry name" value="RBD_domain_sf"/>
</dbReference>
<dbReference type="SMART" id="SM00360">
    <property type="entry name" value="RRM"/>
    <property type="match status" value="1"/>
</dbReference>
<name>A0A914VGE2_9BILA</name>
<dbReference type="GO" id="GO:0003723">
    <property type="term" value="F:RNA binding"/>
    <property type="evidence" value="ECO:0007669"/>
    <property type="project" value="UniProtKB-UniRule"/>
</dbReference>
<dbReference type="WBParaSite" id="PSAMB.scaffold1975size26313.g15814.t1">
    <property type="protein sequence ID" value="PSAMB.scaffold1975size26313.g15814.t1"/>
    <property type="gene ID" value="PSAMB.scaffold1975size26313.g15814"/>
</dbReference>
<evidence type="ECO:0000313" key="5">
    <source>
        <dbReference type="WBParaSite" id="PSAMB.scaffold1975size26313.g15814.t1"/>
    </source>
</evidence>
<dbReference type="CDD" id="cd00590">
    <property type="entry name" value="RRM_SF"/>
    <property type="match status" value="1"/>
</dbReference>
<proteinExistence type="predicted"/>
<sequence length="169" mass="18550">MSALGECSTSNDRIYIGNLPPHVSEFRLLSACRQWGNVVQFELIPTSSSGKQYCFALVQYDSPSVAHAAFSGLPAQLRAIKSLRNTIVRYSNRKPPDQSAPSKDSSNATAPCASSSQSDPSRSEKATRKDRECVINAIERKLHSMNKKNGKDRLYNPAAHLLDKSKPAL</sequence>
<dbReference type="AlphaFoldDB" id="A0A914VGE2"/>
<reference evidence="5" key="1">
    <citation type="submission" date="2022-11" db="UniProtKB">
        <authorList>
            <consortium name="WormBaseParasite"/>
        </authorList>
    </citation>
    <scope>IDENTIFICATION</scope>
</reference>
<organism evidence="4 5">
    <name type="scientific">Plectus sambesii</name>
    <dbReference type="NCBI Taxonomy" id="2011161"/>
    <lineage>
        <taxon>Eukaryota</taxon>
        <taxon>Metazoa</taxon>
        <taxon>Ecdysozoa</taxon>
        <taxon>Nematoda</taxon>
        <taxon>Chromadorea</taxon>
        <taxon>Plectida</taxon>
        <taxon>Plectina</taxon>
        <taxon>Plectoidea</taxon>
        <taxon>Plectidae</taxon>
        <taxon>Plectus</taxon>
    </lineage>
</organism>
<protein>
    <submittedName>
        <fullName evidence="5">RRM domain-containing protein</fullName>
    </submittedName>
</protein>
<keyword evidence="1" id="KW-0694">RNA-binding</keyword>
<feature type="region of interest" description="Disordered" evidence="2">
    <location>
        <begin position="144"/>
        <end position="169"/>
    </location>
</feature>
<dbReference type="InterPro" id="IPR012677">
    <property type="entry name" value="Nucleotide-bd_a/b_plait_sf"/>
</dbReference>
<evidence type="ECO:0000313" key="4">
    <source>
        <dbReference type="Proteomes" id="UP000887566"/>
    </source>
</evidence>
<keyword evidence="4" id="KW-1185">Reference proteome</keyword>
<feature type="region of interest" description="Disordered" evidence="2">
    <location>
        <begin position="90"/>
        <end position="132"/>
    </location>
</feature>
<dbReference type="PROSITE" id="PS50102">
    <property type="entry name" value="RRM"/>
    <property type="match status" value="1"/>
</dbReference>
<feature type="compositionally biased region" description="Basic and acidic residues" evidence="2">
    <location>
        <begin position="121"/>
        <end position="132"/>
    </location>
</feature>
<evidence type="ECO:0000256" key="2">
    <source>
        <dbReference type="SAM" id="MobiDB-lite"/>
    </source>
</evidence>